<evidence type="ECO:0008006" key="4">
    <source>
        <dbReference type="Google" id="ProtNLM"/>
    </source>
</evidence>
<dbReference type="RefSeq" id="WP_315995687.1">
    <property type="nucleotide sequence ID" value="NZ_JAWDIS010000003.1"/>
</dbReference>
<name>A0ABU3TAZ3_9MICO</name>
<reference evidence="2 3" key="1">
    <citation type="submission" date="2023-09" db="EMBL/GenBank/DDBJ databases">
        <title>Microbacterium fusihabitans sp. nov., Microbacterium phycihabitans sp. nov., and Microbacterium cervinum sp. nov., isolated from dried seaweeds of beach.</title>
        <authorList>
            <person name="Lee S.D."/>
        </authorList>
    </citation>
    <scope>NUCLEOTIDE SEQUENCE [LARGE SCALE GENOMIC DNA]</scope>
    <source>
        <strain evidence="2 3">KSW4-17</strain>
    </source>
</reference>
<sequence length="107" mass="11437">MTPFRKRWTDSLDASLLRLGRGRALLLVATALVMGAIIAAFALSTLAQIAAGDLQWTDAVGSGRRRMPAVLVVGIGGPVAVLFVVYGVGLAGRLVRRWPDIPARRTR</sequence>
<organism evidence="2 3">
    <name type="scientific">Microbacterium galbum</name>
    <dbReference type="NCBI Taxonomy" id="3075994"/>
    <lineage>
        <taxon>Bacteria</taxon>
        <taxon>Bacillati</taxon>
        <taxon>Actinomycetota</taxon>
        <taxon>Actinomycetes</taxon>
        <taxon>Micrococcales</taxon>
        <taxon>Microbacteriaceae</taxon>
        <taxon>Microbacterium</taxon>
    </lineage>
</organism>
<dbReference type="Proteomes" id="UP001263371">
    <property type="component" value="Unassembled WGS sequence"/>
</dbReference>
<keyword evidence="1" id="KW-1133">Transmembrane helix</keyword>
<evidence type="ECO:0000256" key="1">
    <source>
        <dbReference type="SAM" id="Phobius"/>
    </source>
</evidence>
<gene>
    <name evidence="2" type="ORF">RWH45_15070</name>
</gene>
<evidence type="ECO:0000313" key="3">
    <source>
        <dbReference type="Proteomes" id="UP001263371"/>
    </source>
</evidence>
<keyword evidence="1" id="KW-0812">Transmembrane</keyword>
<evidence type="ECO:0000313" key="2">
    <source>
        <dbReference type="EMBL" id="MDU0368533.1"/>
    </source>
</evidence>
<feature type="transmembrane region" description="Helical" evidence="1">
    <location>
        <begin position="69"/>
        <end position="95"/>
    </location>
</feature>
<keyword evidence="3" id="KW-1185">Reference proteome</keyword>
<keyword evidence="1" id="KW-0472">Membrane</keyword>
<protein>
    <recommendedName>
        <fullName evidence="4">Chloride channel protein</fullName>
    </recommendedName>
</protein>
<accession>A0ABU3TAZ3</accession>
<comment type="caution">
    <text evidence="2">The sequence shown here is derived from an EMBL/GenBank/DDBJ whole genome shotgun (WGS) entry which is preliminary data.</text>
</comment>
<dbReference type="EMBL" id="JAWDIS010000003">
    <property type="protein sequence ID" value="MDU0368533.1"/>
    <property type="molecule type" value="Genomic_DNA"/>
</dbReference>
<feature type="transmembrane region" description="Helical" evidence="1">
    <location>
        <begin position="24"/>
        <end position="49"/>
    </location>
</feature>
<proteinExistence type="predicted"/>